<dbReference type="AlphaFoldDB" id="A0A6H1Q2S5"/>
<evidence type="ECO:0000256" key="1">
    <source>
        <dbReference type="ARBA" id="ARBA00004651"/>
    </source>
</evidence>
<feature type="domain" description="Mechanosensitive ion channel transmembrane helices 2/3" evidence="10">
    <location>
        <begin position="147"/>
        <end position="186"/>
    </location>
</feature>
<evidence type="ECO:0000256" key="5">
    <source>
        <dbReference type="ARBA" id="ARBA00022989"/>
    </source>
</evidence>
<keyword evidence="3" id="KW-1003">Cell membrane</keyword>
<dbReference type="PANTHER" id="PTHR30566">
    <property type="entry name" value="YNAI-RELATED MECHANOSENSITIVE ION CHANNEL"/>
    <property type="match status" value="1"/>
</dbReference>
<feature type="transmembrane region" description="Helical" evidence="7">
    <location>
        <begin position="106"/>
        <end position="127"/>
    </location>
</feature>
<evidence type="ECO:0000259" key="10">
    <source>
        <dbReference type="Pfam" id="PF21088"/>
    </source>
</evidence>
<proteinExistence type="inferred from homology"/>
<evidence type="ECO:0000256" key="3">
    <source>
        <dbReference type="ARBA" id="ARBA00022475"/>
    </source>
</evidence>
<dbReference type="SUPFAM" id="SSF82689">
    <property type="entry name" value="Mechanosensitive channel protein MscS (YggB), C-terminal domain"/>
    <property type="match status" value="1"/>
</dbReference>
<dbReference type="InterPro" id="IPR010920">
    <property type="entry name" value="LSM_dom_sf"/>
</dbReference>
<feature type="transmembrane region" description="Helical" evidence="7">
    <location>
        <begin position="77"/>
        <end position="94"/>
    </location>
</feature>
<evidence type="ECO:0000256" key="6">
    <source>
        <dbReference type="ARBA" id="ARBA00023136"/>
    </source>
</evidence>
<protein>
    <submittedName>
        <fullName evidence="11">Mechanosensitive ion channel family protein</fullName>
    </submittedName>
</protein>
<feature type="domain" description="Mechanosensitive ion channel MscS" evidence="8">
    <location>
        <begin position="187"/>
        <end position="254"/>
    </location>
</feature>
<dbReference type="GO" id="GO:0008381">
    <property type="term" value="F:mechanosensitive monoatomic ion channel activity"/>
    <property type="evidence" value="ECO:0007669"/>
    <property type="project" value="UniProtKB-ARBA"/>
</dbReference>
<dbReference type="KEGG" id="peg:E5R92_04775"/>
<dbReference type="InterPro" id="IPR006685">
    <property type="entry name" value="MscS_channel_2nd"/>
</dbReference>
<keyword evidence="5 7" id="KW-1133">Transmembrane helix</keyword>
<comment type="similarity">
    <text evidence="2">Belongs to the MscS (TC 1.A.23) family.</text>
</comment>
<organism evidence="11 12">
    <name type="scientific">Candidatus Pelagibacter giovannonii</name>
    <dbReference type="NCBI Taxonomy" id="2563896"/>
    <lineage>
        <taxon>Bacteria</taxon>
        <taxon>Pseudomonadati</taxon>
        <taxon>Pseudomonadota</taxon>
        <taxon>Alphaproteobacteria</taxon>
        <taxon>Candidatus Pelagibacterales</taxon>
        <taxon>Candidatus Pelagibacteraceae</taxon>
        <taxon>Candidatus Pelagibacter</taxon>
    </lineage>
</organism>
<evidence type="ECO:0000259" key="8">
    <source>
        <dbReference type="Pfam" id="PF00924"/>
    </source>
</evidence>
<comment type="subcellular location">
    <subcellularLocation>
        <location evidence="1">Cell membrane</location>
        <topology evidence="1">Multi-pass membrane protein</topology>
    </subcellularLocation>
</comment>
<dbReference type="RefSeq" id="WP_168606955.1">
    <property type="nucleotide sequence ID" value="NZ_CP038852.1"/>
</dbReference>
<evidence type="ECO:0000313" key="11">
    <source>
        <dbReference type="EMBL" id="QIZ21091.1"/>
    </source>
</evidence>
<gene>
    <name evidence="11" type="ORF">E5R92_04775</name>
</gene>
<keyword evidence="12" id="KW-1185">Reference proteome</keyword>
<dbReference type="SUPFAM" id="SSF50182">
    <property type="entry name" value="Sm-like ribonucleoproteins"/>
    <property type="match status" value="1"/>
</dbReference>
<reference evidence="11 12" key="1">
    <citation type="journal article" date="2020" name="Nat. Microbiol.">
        <title>Lysogenic host-virus interactions in SAR11 marine bacteria.</title>
        <authorList>
            <person name="Morris R.M."/>
            <person name="Cain K.R."/>
            <person name="Hvorecny K.L."/>
            <person name="Kollman J.M."/>
        </authorList>
    </citation>
    <scope>NUCLEOTIDE SEQUENCE [LARGE SCALE GENOMIC DNA]</scope>
    <source>
        <strain evidence="11 12">NP1</strain>
    </source>
</reference>
<evidence type="ECO:0000259" key="9">
    <source>
        <dbReference type="Pfam" id="PF21082"/>
    </source>
</evidence>
<feature type="transmembrane region" description="Helical" evidence="7">
    <location>
        <begin position="166"/>
        <end position="185"/>
    </location>
</feature>
<evidence type="ECO:0000256" key="7">
    <source>
        <dbReference type="SAM" id="Phobius"/>
    </source>
</evidence>
<name>A0A6H1Q2S5_9PROT</name>
<evidence type="ECO:0000256" key="2">
    <source>
        <dbReference type="ARBA" id="ARBA00008017"/>
    </source>
</evidence>
<dbReference type="EMBL" id="CP038852">
    <property type="protein sequence ID" value="QIZ21091.1"/>
    <property type="molecule type" value="Genomic_DNA"/>
</dbReference>
<dbReference type="Gene3D" id="1.10.287.1260">
    <property type="match status" value="1"/>
</dbReference>
<feature type="domain" description="Mechanosensitive ion channel MscS C-terminal" evidence="9">
    <location>
        <begin position="262"/>
        <end position="347"/>
    </location>
</feature>
<dbReference type="InterPro" id="IPR011066">
    <property type="entry name" value="MscS_channel_C_sf"/>
</dbReference>
<feature type="transmembrane region" description="Helical" evidence="7">
    <location>
        <begin position="139"/>
        <end position="160"/>
    </location>
</feature>
<keyword evidence="4 7" id="KW-0812">Transmembrane</keyword>
<dbReference type="InterPro" id="IPR011014">
    <property type="entry name" value="MscS_channel_TM-2"/>
</dbReference>
<dbReference type="Pfam" id="PF21088">
    <property type="entry name" value="MS_channel_1st"/>
    <property type="match status" value="1"/>
</dbReference>
<dbReference type="InterPro" id="IPR049142">
    <property type="entry name" value="MS_channel_1st"/>
</dbReference>
<dbReference type="GO" id="GO:0005886">
    <property type="term" value="C:plasma membrane"/>
    <property type="evidence" value="ECO:0007669"/>
    <property type="project" value="UniProtKB-SubCell"/>
</dbReference>
<feature type="transmembrane region" description="Helical" evidence="7">
    <location>
        <begin position="24"/>
        <end position="44"/>
    </location>
</feature>
<dbReference type="PANTHER" id="PTHR30566:SF5">
    <property type="entry name" value="MECHANOSENSITIVE ION CHANNEL PROTEIN 1, MITOCHONDRIAL-RELATED"/>
    <property type="match status" value="1"/>
</dbReference>
<dbReference type="Gene3D" id="2.30.30.60">
    <property type="match status" value="1"/>
</dbReference>
<accession>A0A6H1Q2S5</accession>
<dbReference type="Pfam" id="PF00924">
    <property type="entry name" value="MS_channel_2nd"/>
    <property type="match status" value="1"/>
</dbReference>
<sequence length="361" mass="40738">MDIFSNFGDLFISVWSKGIRGVDIFQILIGIGIFFIFLIFRGIISKVIIKRLEAISKRTSNKLDDTFVHAMEGPARFLPIVLGFFIASYYMSFADDGRAIVDTINRTLITILIFWVIHQIIEPISYILSGLDKMLTRELVGWIIKSLKILIFILGLAAVLELWGIKIGPIIAGLGLFGVAVALGAQDLFKNLISGILVLVEKRFKIGDWILVEGIIEGIVEKIGFRSTVLRKFDKSLAIIPNFQFAENAVINISETTNWRIDWAITLQYDTTVDQLKKIRDEIEGHIKKSDDFDNSVGVAVRVEKFSDSSIDMRVRCFTTSNSFSTWLEVKEKLAIEIKQIVEGNKAAFAFPSQSIYIEKK</sequence>
<dbReference type="Pfam" id="PF21082">
    <property type="entry name" value="MS_channel_3rd"/>
    <property type="match status" value="1"/>
</dbReference>
<dbReference type="Proteomes" id="UP000501094">
    <property type="component" value="Chromosome"/>
</dbReference>
<dbReference type="SUPFAM" id="SSF82861">
    <property type="entry name" value="Mechanosensitive channel protein MscS (YggB), transmembrane region"/>
    <property type="match status" value="1"/>
</dbReference>
<evidence type="ECO:0000313" key="12">
    <source>
        <dbReference type="Proteomes" id="UP000501094"/>
    </source>
</evidence>
<evidence type="ECO:0000256" key="4">
    <source>
        <dbReference type="ARBA" id="ARBA00022692"/>
    </source>
</evidence>
<dbReference type="InterPro" id="IPR049278">
    <property type="entry name" value="MS_channel_C"/>
</dbReference>
<keyword evidence="6 7" id="KW-0472">Membrane</keyword>
<dbReference type="Gene3D" id="3.30.70.100">
    <property type="match status" value="1"/>
</dbReference>
<dbReference type="InterPro" id="IPR023408">
    <property type="entry name" value="MscS_beta-dom_sf"/>
</dbReference>